<keyword evidence="2" id="KW-1003">Cell membrane</keyword>
<dbReference type="PANTHER" id="PTHR33931:SF2">
    <property type="entry name" value="HOLIN-LIKE PROTEIN CIDA"/>
    <property type="match status" value="1"/>
</dbReference>
<dbReference type="RefSeq" id="WP_138156466.1">
    <property type="nucleotide sequence ID" value="NZ_CP039381.1"/>
</dbReference>
<feature type="transmembrane region" description="Helical" evidence="6">
    <location>
        <begin position="30"/>
        <end position="47"/>
    </location>
</feature>
<evidence type="ECO:0000256" key="6">
    <source>
        <dbReference type="SAM" id="Phobius"/>
    </source>
</evidence>
<organism evidence="7 8">
    <name type="scientific">Ruminococcus bovis</name>
    <dbReference type="NCBI Taxonomy" id="2564099"/>
    <lineage>
        <taxon>Bacteria</taxon>
        <taxon>Bacillati</taxon>
        <taxon>Bacillota</taxon>
        <taxon>Clostridia</taxon>
        <taxon>Eubacteriales</taxon>
        <taxon>Oscillospiraceae</taxon>
        <taxon>Ruminococcus</taxon>
    </lineage>
</organism>
<keyword evidence="3 6" id="KW-0812">Transmembrane</keyword>
<feature type="transmembrane region" description="Helical" evidence="6">
    <location>
        <begin position="7"/>
        <end position="24"/>
    </location>
</feature>
<dbReference type="OrthoDB" id="3176438at2"/>
<proteinExistence type="predicted"/>
<dbReference type="InterPro" id="IPR005538">
    <property type="entry name" value="LrgA/CidA"/>
</dbReference>
<reference evidence="7 8" key="1">
    <citation type="submission" date="2019-04" db="EMBL/GenBank/DDBJ databases">
        <authorList>
            <person name="Embree M."/>
            <person name="Gaffney J.R."/>
        </authorList>
    </citation>
    <scope>NUCLEOTIDE SEQUENCE [LARGE SCALE GENOMIC DNA]</scope>
    <source>
        <strain evidence="7 8">JE7A12</strain>
    </source>
</reference>
<evidence type="ECO:0000256" key="2">
    <source>
        <dbReference type="ARBA" id="ARBA00022475"/>
    </source>
</evidence>
<keyword evidence="4 6" id="KW-1133">Transmembrane helix</keyword>
<sequence length="120" mass="13576">MKYIREFGIIIVISLIGELLNYLIPLPIPSSIYGLVIMFLCLHFKVIKVHEVKKTAVFLIEIMPLMFIPAAVGIIESWDIIKPNVIAYAIITIVSTVLVMAVAGRVTQWVIKHSKKEEKE</sequence>
<keyword evidence="8" id="KW-1185">Reference proteome</keyword>
<dbReference type="GO" id="GO:0005886">
    <property type="term" value="C:plasma membrane"/>
    <property type="evidence" value="ECO:0007669"/>
    <property type="project" value="UniProtKB-SubCell"/>
</dbReference>
<feature type="transmembrane region" description="Helical" evidence="6">
    <location>
        <begin position="87"/>
        <end position="106"/>
    </location>
</feature>
<evidence type="ECO:0000256" key="1">
    <source>
        <dbReference type="ARBA" id="ARBA00004651"/>
    </source>
</evidence>
<comment type="subcellular location">
    <subcellularLocation>
        <location evidence="1">Cell membrane</location>
        <topology evidence="1">Multi-pass membrane protein</topology>
    </subcellularLocation>
</comment>
<dbReference type="PANTHER" id="PTHR33931">
    <property type="entry name" value="HOLIN-LIKE PROTEIN CIDA-RELATED"/>
    <property type="match status" value="1"/>
</dbReference>
<dbReference type="EMBL" id="CP039381">
    <property type="protein sequence ID" value="QCT06385.1"/>
    <property type="molecule type" value="Genomic_DNA"/>
</dbReference>
<evidence type="ECO:0000256" key="3">
    <source>
        <dbReference type="ARBA" id="ARBA00022692"/>
    </source>
</evidence>
<name>A0A4P8XTQ7_9FIRM</name>
<dbReference type="Pfam" id="PF03788">
    <property type="entry name" value="LrgA"/>
    <property type="match status" value="1"/>
</dbReference>
<evidence type="ECO:0000313" key="7">
    <source>
        <dbReference type="EMBL" id="QCT06385.1"/>
    </source>
</evidence>
<dbReference type="KEGG" id="ruj:E5Z56_03035"/>
<evidence type="ECO:0000313" key="8">
    <source>
        <dbReference type="Proteomes" id="UP000301475"/>
    </source>
</evidence>
<gene>
    <name evidence="7" type="ORF">E5Z56_03035</name>
</gene>
<dbReference type="AlphaFoldDB" id="A0A4P8XTQ7"/>
<feature type="transmembrane region" description="Helical" evidence="6">
    <location>
        <begin position="56"/>
        <end position="75"/>
    </location>
</feature>
<protein>
    <submittedName>
        <fullName evidence="7">CidA/LrgA family protein</fullName>
    </submittedName>
</protein>
<dbReference type="Proteomes" id="UP000301475">
    <property type="component" value="Chromosome"/>
</dbReference>
<keyword evidence="5 6" id="KW-0472">Membrane</keyword>
<evidence type="ECO:0000256" key="5">
    <source>
        <dbReference type="ARBA" id="ARBA00023136"/>
    </source>
</evidence>
<accession>A0A4P8XTQ7</accession>
<evidence type="ECO:0000256" key="4">
    <source>
        <dbReference type="ARBA" id="ARBA00022989"/>
    </source>
</evidence>